<organism evidence="3">
    <name type="scientific">uncultured spirochete</name>
    <dbReference type="NCBI Taxonomy" id="156406"/>
    <lineage>
        <taxon>Bacteria</taxon>
        <taxon>Pseudomonadati</taxon>
        <taxon>Spirochaetota</taxon>
        <taxon>Spirochaetia</taxon>
        <taxon>Spirochaetales</taxon>
        <taxon>environmental samples</taxon>
    </lineage>
</organism>
<feature type="coiled-coil region" evidence="1">
    <location>
        <begin position="62"/>
        <end position="89"/>
    </location>
</feature>
<dbReference type="AlphaFoldDB" id="A0A3P3XSA2"/>
<proteinExistence type="predicted"/>
<protein>
    <recommendedName>
        <fullName evidence="2">DUF8136 domain-containing protein</fullName>
    </recommendedName>
</protein>
<keyword evidence="1" id="KW-0175">Coiled coil</keyword>
<accession>A0A3P3XSA2</accession>
<dbReference type="EMBL" id="FWDO01000005">
    <property type="protein sequence ID" value="SLM18959.1"/>
    <property type="molecule type" value="Genomic_DNA"/>
</dbReference>
<sequence>MQGDSSIVAEKKLPRIRRYATLGAIRREVLRCYEELLAKPNADPVEIQRSRALGYLLSTAGELLKSEKLDEIEKRLDALEAKRDDKETRQ</sequence>
<feature type="domain" description="DUF8136" evidence="2">
    <location>
        <begin position="39"/>
        <end position="82"/>
    </location>
</feature>
<evidence type="ECO:0000256" key="1">
    <source>
        <dbReference type="SAM" id="Coils"/>
    </source>
</evidence>
<evidence type="ECO:0000313" key="3">
    <source>
        <dbReference type="EMBL" id="SLM18959.1"/>
    </source>
</evidence>
<name>A0A3P3XSA2_9SPIR</name>
<gene>
    <name evidence="3" type="ORF">SPIRO4BDMA_50474</name>
</gene>
<dbReference type="Pfam" id="PF26457">
    <property type="entry name" value="DUF8136"/>
    <property type="match status" value="1"/>
</dbReference>
<reference evidence="3" key="1">
    <citation type="submission" date="2017-02" db="EMBL/GenBank/DDBJ databases">
        <authorList>
            <person name="Regsiter A."/>
            <person name="William W."/>
        </authorList>
    </citation>
    <scope>NUCLEOTIDE SEQUENCE</scope>
    <source>
        <strain evidence="3">BdmA 4</strain>
    </source>
</reference>
<evidence type="ECO:0000259" key="2">
    <source>
        <dbReference type="Pfam" id="PF26457"/>
    </source>
</evidence>
<dbReference type="InterPro" id="IPR058449">
    <property type="entry name" value="DUF8136"/>
</dbReference>